<keyword evidence="2" id="KW-1185">Reference proteome</keyword>
<dbReference type="EMBL" id="CP019633">
    <property type="protein sequence ID" value="AQQ09212.1"/>
    <property type="molecule type" value="Genomic_DNA"/>
</dbReference>
<accession>A0A1Q2HP24</accession>
<protein>
    <submittedName>
        <fullName evidence="1">Uncharacterized protein</fullName>
    </submittedName>
</protein>
<sequence length="143" mass="16409">MANVNIIGTTGDSINMLISRRTYPQEQDKWDGNWLNTQIKIKVGSFSGKTDALLRSDEFEQLSKAIEQFLYKKVESVTFSPMEPWICFRATKNRKQNIEFAGEVTDRLGTGNILKFQLELSLPDLKKILEEINAVLHDFPVKQ</sequence>
<dbReference type="STRING" id="1940790.L21SP3_01013"/>
<name>A0A1Q2HP24_9BACT</name>
<organism evidence="1 2">
    <name type="scientific">Sedimentisphaera cyanobacteriorum</name>
    <dbReference type="NCBI Taxonomy" id="1940790"/>
    <lineage>
        <taxon>Bacteria</taxon>
        <taxon>Pseudomonadati</taxon>
        <taxon>Planctomycetota</taxon>
        <taxon>Phycisphaerae</taxon>
        <taxon>Sedimentisphaerales</taxon>
        <taxon>Sedimentisphaeraceae</taxon>
        <taxon>Sedimentisphaera</taxon>
    </lineage>
</organism>
<dbReference type="OrthoDB" id="665647at2"/>
<evidence type="ECO:0000313" key="2">
    <source>
        <dbReference type="Proteomes" id="UP000188273"/>
    </source>
</evidence>
<dbReference type="RefSeq" id="WP_077539743.1">
    <property type="nucleotide sequence ID" value="NZ_CP019633.1"/>
</dbReference>
<gene>
    <name evidence="1" type="ORF">L21SP3_01013</name>
</gene>
<dbReference type="KEGG" id="pbu:L21SP3_01013"/>
<evidence type="ECO:0000313" key="1">
    <source>
        <dbReference type="EMBL" id="AQQ09212.1"/>
    </source>
</evidence>
<dbReference type="Proteomes" id="UP000188273">
    <property type="component" value="Chromosome"/>
</dbReference>
<proteinExistence type="predicted"/>
<dbReference type="Pfam" id="PF24716">
    <property type="entry name" value="WapI"/>
    <property type="match status" value="1"/>
</dbReference>
<dbReference type="InterPro" id="IPR056510">
    <property type="entry name" value="WapI"/>
</dbReference>
<reference evidence="2" key="1">
    <citation type="submission" date="2017-02" db="EMBL/GenBank/DDBJ databases">
        <title>Comparative genomics and description of representatives of a novel lineage of planctomycetes thriving in anoxic sediments.</title>
        <authorList>
            <person name="Spring S."/>
            <person name="Bunk B."/>
            <person name="Sproer C."/>
            <person name="Klenk H.-P."/>
        </authorList>
    </citation>
    <scope>NUCLEOTIDE SEQUENCE [LARGE SCALE GENOMIC DNA]</scope>
    <source>
        <strain evidence="2">L21-RPul-D3</strain>
    </source>
</reference>
<dbReference type="AlphaFoldDB" id="A0A1Q2HP24"/>